<dbReference type="Proteomes" id="UP000579812">
    <property type="component" value="Unassembled WGS sequence"/>
</dbReference>
<protein>
    <submittedName>
        <fullName evidence="1">Uncharacterized protein</fullName>
    </submittedName>
</protein>
<evidence type="ECO:0000313" key="2">
    <source>
        <dbReference type="Proteomes" id="UP000579812"/>
    </source>
</evidence>
<dbReference type="AlphaFoldDB" id="A0A7J6D7W9"/>
<proteinExistence type="predicted"/>
<evidence type="ECO:0000313" key="1">
    <source>
        <dbReference type="EMBL" id="KAF4115389.1"/>
    </source>
</evidence>
<comment type="caution">
    <text evidence="1">The sequence shown here is derived from an EMBL/GenBank/DDBJ whole genome shotgun (WGS) entry which is preliminary data.</text>
</comment>
<gene>
    <name evidence="1" type="ORF">G5714_002878</name>
</gene>
<name>A0A7J6D7W9_9TELE</name>
<accession>A0A7J6D7W9</accession>
<dbReference type="EMBL" id="JAAMOB010000003">
    <property type="protein sequence ID" value="KAF4115389.1"/>
    <property type="molecule type" value="Genomic_DNA"/>
</dbReference>
<sequence length="225" mass="25774">MKRHMTDPQIDHDAITANSSYLTKVHTPCRKISVEASGEIGCSSKIFEDVNNPCRESELRKSYEKLGLNAWPKCLQKIKGISKTRRGDPADEKNEKEIAERMIKRVFKKALIDMEKKKEAMKTLFNLSDSAVHNKKQLQCMEMAVQNLQRLILYEKFTHYQDINKELGNNHPGYLCELADDCYKQGCLMALHDPPLILDWNKKKDHCGCPFPPIKLGEGHDGESI</sequence>
<organism evidence="1 2">
    <name type="scientific">Onychostoma macrolepis</name>
    <dbReference type="NCBI Taxonomy" id="369639"/>
    <lineage>
        <taxon>Eukaryota</taxon>
        <taxon>Metazoa</taxon>
        <taxon>Chordata</taxon>
        <taxon>Craniata</taxon>
        <taxon>Vertebrata</taxon>
        <taxon>Euteleostomi</taxon>
        <taxon>Actinopterygii</taxon>
        <taxon>Neopterygii</taxon>
        <taxon>Teleostei</taxon>
        <taxon>Ostariophysi</taxon>
        <taxon>Cypriniformes</taxon>
        <taxon>Cyprinidae</taxon>
        <taxon>Acrossocheilinae</taxon>
        <taxon>Onychostoma</taxon>
    </lineage>
</organism>
<reference evidence="1 2" key="1">
    <citation type="submission" date="2020-04" db="EMBL/GenBank/DDBJ databases">
        <title>Chromosome-level genome assembly of a cyprinid fish Onychostoma macrolepis by integration of Nanopore Sequencing, Bionano and Hi-C technology.</title>
        <authorList>
            <person name="Wang D."/>
        </authorList>
    </citation>
    <scope>NUCLEOTIDE SEQUENCE [LARGE SCALE GENOMIC DNA]</scope>
    <source>
        <strain evidence="1">SWU-2019</strain>
        <tissue evidence="1">Muscle</tissue>
    </source>
</reference>
<keyword evidence="2" id="KW-1185">Reference proteome</keyword>